<dbReference type="InterPro" id="IPR011008">
    <property type="entry name" value="Dimeric_a/b-barrel"/>
</dbReference>
<evidence type="ECO:0000259" key="1">
    <source>
        <dbReference type="Pfam" id="PF07978"/>
    </source>
</evidence>
<dbReference type="Gene3D" id="3.30.70.100">
    <property type="match status" value="1"/>
</dbReference>
<evidence type="ECO:0000313" key="2">
    <source>
        <dbReference type="EMBL" id="RFT64954.1"/>
    </source>
</evidence>
<accession>A0ABX9KRC0</accession>
<sequence length="96" mass="11817">MFNNHFNYTNLPNQLKYGSRLIGRWMKENHDDTTEVFAIWEYDSYEDYVKIETNSRNDEMHVRRINDWYEQHGGKEYVFKEYILEIRNEALQSTVQ</sequence>
<organism evidence="2 3">
    <name type="scientific">Bacillus clarus</name>
    <dbReference type="NCBI Taxonomy" id="2338372"/>
    <lineage>
        <taxon>Bacteria</taxon>
        <taxon>Bacillati</taxon>
        <taxon>Bacillota</taxon>
        <taxon>Bacilli</taxon>
        <taxon>Bacillales</taxon>
        <taxon>Bacillaceae</taxon>
        <taxon>Bacillus</taxon>
        <taxon>Bacillus cereus group</taxon>
    </lineage>
</organism>
<protein>
    <submittedName>
        <fullName evidence="2">Cytoplasmic protein</fullName>
    </submittedName>
</protein>
<dbReference type="Pfam" id="PF07978">
    <property type="entry name" value="NIPSNAP"/>
    <property type="match status" value="1"/>
</dbReference>
<dbReference type="InterPro" id="IPR012577">
    <property type="entry name" value="NIPSNAP"/>
</dbReference>
<keyword evidence="3" id="KW-1185">Reference proteome</keyword>
<gene>
    <name evidence="2" type="ORF">D0U04_20405</name>
</gene>
<dbReference type="Proteomes" id="UP000264294">
    <property type="component" value="Unassembled WGS sequence"/>
</dbReference>
<evidence type="ECO:0000313" key="3">
    <source>
        <dbReference type="Proteomes" id="UP000264294"/>
    </source>
</evidence>
<dbReference type="SUPFAM" id="SSF54909">
    <property type="entry name" value="Dimeric alpha+beta barrel"/>
    <property type="match status" value="1"/>
</dbReference>
<reference evidence="2 3" key="1">
    <citation type="submission" date="2018-08" db="EMBL/GenBank/DDBJ databases">
        <title>Bacillus clarus sp. nov. strain PS00077A.</title>
        <authorList>
            <person name="Mendez Acevedo M."/>
            <person name="Carroll L."/>
            <person name="Mukherjee M."/>
            <person name="Wiedmann M."/>
            <person name="Kovac J."/>
        </authorList>
    </citation>
    <scope>NUCLEOTIDE SEQUENCE [LARGE SCALE GENOMIC DNA]</scope>
    <source>
        <strain evidence="2 3">PS00077A</strain>
    </source>
</reference>
<comment type="caution">
    <text evidence="2">The sequence shown here is derived from an EMBL/GenBank/DDBJ whole genome shotgun (WGS) entry which is preliminary data.</text>
</comment>
<feature type="domain" description="NIPSNAP" evidence="1">
    <location>
        <begin position="4"/>
        <end position="59"/>
    </location>
</feature>
<dbReference type="RefSeq" id="WP_052109644.1">
    <property type="nucleotide sequence ID" value="NZ_JMQC01000008.1"/>
</dbReference>
<dbReference type="EMBL" id="QVOD01000030">
    <property type="protein sequence ID" value="RFT64954.1"/>
    <property type="molecule type" value="Genomic_DNA"/>
</dbReference>
<proteinExistence type="predicted"/>
<name>A0ABX9KRC0_9BACI</name>